<dbReference type="EMBL" id="PGFA01000001">
    <property type="protein sequence ID" value="PJJ59532.1"/>
    <property type="molecule type" value="Genomic_DNA"/>
</dbReference>
<gene>
    <name evidence="1" type="ORF">CLV45_0951</name>
</gene>
<dbReference type="AlphaFoldDB" id="A0A2M9BNL4"/>
<evidence type="ECO:0000313" key="2">
    <source>
        <dbReference type="Proteomes" id="UP000228535"/>
    </source>
</evidence>
<accession>A0A2M9BNL4</accession>
<name>A0A2M9BNL4_9BACT</name>
<organism evidence="1 2">
    <name type="scientific">Hymenobacter chitinivorans DSM 11115</name>
    <dbReference type="NCBI Taxonomy" id="1121954"/>
    <lineage>
        <taxon>Bacteria</taxon>
        <taxon>Pseudomonadati</taxon>
        <taxon>Bacteroidota</taxon>
        <taxon>Cytophagia</taxon>
        <taxon>Cytophagales</taxon>
        <taxon>Hymenobacteraceae</taxon>
        <taxon>Hymenobacter</taxon>
    </lineage>
</organism>
<reference evidence="1 2" key="1">
    <citation type="submission" date="2017-11" db="EMBL/GenBank/DDBJ databases">
        <title>Genomic Encyclopedia of Archaeal and Bacterial Type Strains, Phase II (KMG-II): From Individual Species to Whole Genera.</title>
        <authorList>
            <person name="Goeker M."/>
        </authorList>
    </citation>
    <scope>NUCLEOTIDE SEQUENCE [LARGE SCALE GENOMIC DNA]</scope>
    <source>
        <strain evidence="1 2">DSM 11115</strain>
    </source>
</reference>
<dbReference type="Proteomes" id="UP000228535">
    <property type="component" value="Unassembled WGS sequence"/>
</dbReference>
<dbReference type="RefSeq" id="WP_100335248.1">
    <property type="nucleotide sequence ID" value="NZ_PGFA01000001.1"/>
</dbReference>
<proteinExistence type="predicted"/>
<evidence type="ECO:0000313" key="1">
    <source>
        <dbReference type="EMBL" id="PJJ59532.1"/>
    </source>
</evidence>
<dbReference type="OrthoDB" id="1491223at2"/>
<sequence length="619" mass="67117">MPTPSTTSAGIFELRFQTEQSFLQFGQQYARCYANLAVPGQLSAPAETGQQTYSIDFSLDCGCDAVLTEFRQAYDLTFPAPDTAPAAPGPGRDWTGELRLCRVVPATPAAQRPVRDFTSRIPRAPFESSSTTTLVADLAGQPWLDGYALGKGVNAVTGSLSAQALAPFATTPATTTNSATNYSNINSTSAVDQLIDVSASGSYNLDGVTISASASYLSEIKQSELDMTILATYQVEYTDYDTITIAGLHFTPQAQQLIEQGNFTAFRNLYGDYYIAGTKREASFQAVYTISADSEQTLTQVQAALGASAPDMFTAQGEATFKQATSASNVSVNFYLNMQGMPSNAPGRPTAPIGIDTVQEYLTWFQDNNVPEPAQAELIHYSQINPNIPNTLPINPSVFSAVGSLYFNTYLLQITLNSLPDSWQGSYPQQVNALVKQVTANQQTIVNDPATLQSLTSQVNALYNELNNLNQRYIFIQSIAALQASEPSVGSRQSQTLTYGSITYPNAANDPDFVIQSTHQNYAESGHVGHKEHDFNLAPGGVIVQWQLHQVWADGTDGSWWKNSQRNNSNYILLNTSANVHCESAYDRGFDNTLWVWYVDSALLPGPVSNTTQMAAATA</sequence>
<comment type="caution">
    <text evidence="1">The sequence shown here is derived from an EMBL/GenBank/DDBJ whole genome shotgun (WGS) entry which is preliminary data.</text>
</comment>
<protein>
    <submittedName>
        <fullName evidence="1">Uncharacterized protein</fullName>
    </submittedName>
</protein>
<keyword evidence="2" id="KW-1185">Reference proteome</keyword>